<dbReference type="OrthoDB" id="9795655at2"/>
<dbReference type="GO" id="GO:0022857">
    <property type="term" value="F:transmembrane transporter activity"/>
    <property type="evidence" value="ECO:0007669"/>
    <property type="project" value="UniProtKB-UniRule"/>
</dbReference>
<evidence type="ECO:0000256" key="8">
    <source>
        <dbReference type="ARBA" id="ARBA00038436"/>
    </source>
</evidence>
<keyword evidence="5 9" id="KW-0812">Transmembrane</keyword>
<name>A0A558EJ14_9RHOO</name>
<accession>A0A558EJ14</accession>
<dbReference type="EMBL" id="VMNK01000001">
    <property type="protein sequence ID" value="TVO59695.1"/>
    <property type="molecule type" value="Genomic_DNA"/>
</dbReference>
<comment type="similarity">
    <text evidence="8 9">Belongs to the TRAP transporter small permease family.</text>
</comment>
<comment type="subcellular location">
    <subcellularLocation>
        <location evidence="1 9">Cell inner membrane</location>
        <topology evidence="1 9">Multi-pass membrane protein</topology>
    </subcellularLocation>
</comment>
<sequence length="191" mass="20972">MSLLLKLAALIDWINTRVGQFTIWLVLAASVISAGNAFSRYGFSLSSNAMLEVQWYLFAAVFTLCAGYTFLRNQHVRIDLISNRMSAKGRNWVDVIGIVVFLIPVATMIMWMSWPGFVDSYVNMEESSNAGGLIRWPVRLLIPVGFGLLALQAISELIKRVAFLTGHGPDPLEKPVEHGVAAGGDAQEGTK</sequence>
<protein>
    <recommendedName>
        <fullName evidence="9">TRAP transporter small permease protein</fullName>
    </recommendedName>
</protein>
<comment type="caution">
    <text evidence="12">The sequence shown here is derived from an EMBL/GenBank/DDBJ whole genome shotgun (WGS) entry which is preliminary data.</text>
</comment>
<evidence type="ECO:0000256" key="2">
    <source>
        <dbReference type="ARBA" id="ARBA00022448"/>
    </source>
</evidence>
<evidence type="ECO:0000256" key="9">
    <source>
        <dbReference type="RuleBase" id="RU369079"/>
    </source>
</evidence>
<feature type="transmembrane region" description="Helical" evidence="9">
    <location>
        <begin position="134"/>
        <end position="154"/>
    </location>
</feature>
<dbReference type="GO" id="GO:0005886">
    <property type="term" value="C:plasma membrane"/>
    <property type="evidence" value="ECO:0007669"/>
    <property type="project" value="UniProtKB-SubCell"/>
</dbReference>
<evidence type="ECO:0000256" key="6">
    <source>
        <dbReference type="ARBA" id="ARBA00022989"/>
    </source>
</evidence>
<keyword evidence="2 9" id="KW-0813">Transport</keyword>
<evidence type="ECO:0000259" key="10">
    <source>
        <dbReference type="Pfam" id="PF04290"/>
    </source>
</evidence>
<feature type="transmembrane region" description="Helical" evidence="9">
    <location>
        <begin position="53"/>
        <end position="71"/>
    </location>
</feature>
<dbReference type="Pfam" id="PF04290">
    <property type="entry name" value="DctQ"/>
    <property type="match status" value="1"/>
</dbReference>
<evidence type="ECO:0000256" key="5">
    <source>
        <dbReference type="ARBA" id="ARBA00022692"/>
    </source>
</evidence>
<feature type="transmembrane region" description="Helical" evidence="9">
    <location>
        <begin position="21"/>
        <end position="41"/>
    </location>
</feature>
<dbReference type="Proteomes" id="UP000318349">
    <property type="component" value="Unassembled WGS sequence"/>
</dbReference>
<evidence type="ECO:0000256" key="3">
    <source>
        <dbReference type="ARBA" id="ARBA00022475"/>
    </source>
</evidence>
<dbReference type="InterPro" id="IPR007387">
    <property type="entry name" value="TRAP_DctQ"/>
</dbReference>
<keyword evidence="7 9" id="KW-0472">Membrane</keyword>
<proteinExistence type="inferred from homology"/>
<keyword evidence="14" id="KW-1185">Reference proteome</keyword>
<dbReference type="PANTHER" id="PTHR35011">
    <property type="entry name" value="2,3-DIKETO-L-GULONATE TRAP TRANSPORTER SMALL PERMEASE PROTEIN YIAM"/>
    <property type="match status" value="1"/>
</dbReference>
<evidence type="ECO:0000313" key="13">
    <source>
        <dbReference type="Proteomes" id="UP000318349"/>
    </source>
</evidence>
<dbReference type="EMBL" id="VMNI01000014">
    <property type="protein sequence ID" value="TVO75052.1"/>
    <property type="molecule type" value="Genomic_DNA"/>
</dbReference>
<dbReference type="Proteomes" id="UP000319502">
    <property type="component" value="Unassembled WGS sequence"/>
</dbReference>
<organism evidence="12 13">
    <name type="scientific">Denitromonas halophila</name>
    <dbReference type="NCBI Taxonomy" id="1629404"/>
    <lineage>
        <taxon>Bacteria</taxon>
        <taxon>Pseudomonadati</taxon>
        <taxon>Pseudomonadota</taxon>
        <taxon>Betaproteobacteria</taxon>
        <taxon>Rhodocyclales</taxon>
        <taxon>Zoogloeaceae</taxon>
        <taxon>Denitromonas</taxon>
    </lineage>
</organism>
<evidence type="ECO:0000256" key="4">
    <source>
        <dbReference type="ARBA" id="ARBA00022519"/>
    </source>
</evidence>
<keyword evidence="3" id="KW-1003">Cell membrane</keyword>
<comment type="subunit">
    <text evidence="9">The complex comprises the extracytoplasmic solute receptor protein and the two transmembrane proteins.</text>
</comment>
<reference evidence="13 14" key="1">
    <citation type="submission" date="2019-07" db="EMBL/GenBank/DDBJ databases">
        <title>The pathways for chlorine oxyanion respiration interact through the shared metabolite chlorate.</title>
        <authorList>
            <person name="Barnum T.P."/>
            <person name="Cheng Y."/>
            <person name="Hill K.A."/>
            <person name="Lucas L.N."/>
            <person name="Carlson H.K."/>
            <person name="Coates J.D."/>
        </authorList>
    </citation>
    <scope>NUCLEOTIDE SEQUENCE [LARGE SCALE GENOMIC DNA]</scope>
    <source>
        <strain evidence="12 13">SFB-1</strain>
        <strain evidence="11 14">SFB-3</strain>
    </source>
</reference>
<dbReference type="AlphaFoldDB" id="A0A558EJ14"/>
<keyword evidence="6 9" id="KW-1133">Transmembrane helix</keyword>
<feature type="transmembrane region" description="Helical" evidence="9">
    <location>
        <begin position="92"/>
        <end position="114"/>
    </location>
</feature>
<gene>
    <name evidence="12" type="ORF">FHP89_14725</name>
    <name evidence="11" type="ORF">FHP91_00275</name>
</gene>
<dbReference type="PANTHER" id="PTHR35011:SF4">
    <property type="entry name" value="SLL1102 PROTEIN"/>
    <property type="match status" value="1"/>
</dbReference>
<evidence type="ECO:0000313" key="14">
    <source>
        <dbReference type="Proteomes" id="UP000319502"/>
    </source>
</evidence>
<keyword evidence="4 9" id="KW-0997">Cell inner membrane</keyword>
<evidence type="ECO:0000313" key="11">
    <source>
        <dbReference type="EMBL" id="TVO59695.1"/>
    </source>
</evidence>
<evidence type="ECO:0000256" key="1">
    <source>
        <dbReference type="ARBA" id="ARBA00004429"/>
    </source>
</evidence>
<dbReference type="InterPro" id="IPR055348">
    <property type="entry name" value="DctQ"/>
</dbReference>
<evidence type="ECO:0000313" key="12">
    <source>
        <dbReference type="EMBL" id="TVO75052.1"/>
    </source>
</evidence>
<comment type="function">
    <text evidence="9">Part of the tripartite ATP-independent periplasmic (TRAP) transport system.</text>
</comment>
<evidence type="ECO:0000256" key="7">
    <source>
        <dbReference type="ARBA" id="ARBA00023136"/>
    </source>
</evidence>
<feature type="domain" description="Tripartite ATP-independent periplasmic transporters DctQ component" evidence="10">
    <location>
        <begin position="32"/>
        <end position="161"/>
    </location>
</feature>